<accession>A0ABR9SCI1</accession>
<dbReference type="GO" id="GO:0016787">
    <property type="term" value="F:hydrolase activity"/>
    <property type="evidence" value="ECO:0007669"/>
    <property type="project" value="UniProtKB-KW"/>
</dbReference>
<dbReference type="PANTHER" id="PTHR43798:SF33">
    <property type="entry name" value="HYDROLASE, PUTATIVE (AFU_ORTHOLOGUE AFUA_2G14860)-RELATED"/>
    <property type="match status" value="1"/>
</dbReference>
<feature type="domain" description="AB hydrolase-1" evidence="1">
    <location>
        <begin position="28"/>
        <end position="276"/>
    </location>
</feature>
<comment type="caution">
    <text evidence="2">The sequence shown here is derived from an EMBL/GenBank/DDBJ whole genome shotgun (WGS) entry which is preliminary data.</text>
</comment>
<sequence>MPPMSRYLSCAGREIHLMDWGPADAPVVLAWHGLARTGRDFDELAAHLAPRFRVLCPDTLGRGLSQWSPDPGVEYTLGFYARIAADLLDQLGVARVHWVGTSMGGAIGTVAAAGLAEPRLAGRVASLVLNDNAPELAAPALERIKAYAGSPPAFDTMAQLEAFFRQVYRPFGWLSDAQWRRLAESSMRRLPDGRVTPHYDPQMVRQFTDHADDYRIWPHYDAIQVPVLCLRGAESDLVLSDTVAEMGRRGPGARGLLQVVEVPGCGHAPALNVPEQLDLVAGFIDRQEMRASGAGAAAFP</sequence>
<dbReference type="Proteomes" id="UP000715965">
    <property type="component" value="Unassembled WGS sequence"/>
</dbReference>
<reference evidence="2 3" key="1">
    <citation type="submission" date="2020-10" db="EMBL/GenBank/DDBJ databases">
        <title>Draft genome of Ramlibacter aquaticus LMG 30558.</title>
        <authorList>
            <person name="Props R."/>
        </authorList>
    </citation>
    <scope>NUCLEOTIDE SEQUENCE [LARGE SCALE GENOMIC DNA]</scope>
    <source>
        <strain evidence="2 3">LMG 30558</strain>
    </source>
</reference>
<dbReference type="InterPro" id="IPR000073">
    <property type="entry name" value="AB_hydrolase_1"/>
</dbReference>
<evidence type="ECO:0000313" key="3">
    <source>
        <dbReference type="Proteomes" id="UP000715965"/>
    </source>
</evidence>
<name>A0ABR9SCI1_9BURK</name>
<keyword evidence="2" id="KW-0378">Hydrolase</keyword>
<organism evidence="2 3">
    <name type="scientific">Ramlibacter aquaticus</name>
    <dbReference type="NCBI Taxonomy" id="2780094"/>
    <lineage>
        <taxon>Bacteria</taxon>
        <taxon>Pseudomonadati</taxon>
        <taxon>Pseudomonadota</taxon>
        <taxon>Betaproteobacteria</taxon>
        <taxon>Burkholderiales</taxon>
        <taxon>Comamonadaceae</taxon>
        <taxon>Ramlibacter</taxon>
    </lineage>
</organism>
<evidence type="ECO:0000313" key="2">
    <source>
        <dbReference type="EMBL" id="MBE7940063.1"/>
    </source>
</evidence>
<proteinExistence type="predicted"/>
<dbReference type="InterPro" id="IPR050266">
    <property type="entry name" value="AB_hydrolase_sf"/>
</dbReference>
<keyword evidence="3" id="KW-1185">Reference proteome</keyword>
<evidence type="ECO:0000259" key="1">
    <source>
        <dbReference type="Pfam" id="PF12697"/>
    </source>
</evidence>
<dbReference type="Gene3D" id="3.40.50.1820">
    <property type="entry name" value="alpha/beta hydrolase"/>
    <property type="match status" value="1"/>
</dbReference>
<protein>
    <submittedName>
        <fullName evidence="2">Alpha/beta hydrolase</fullName>
    </submittedName>
</protein>
<dbReference type="SUPFAM" id="SSF53474">
    <property type="entry name" value="alpha/beta-Hydrolases"/>
    <property type="match status" value="1"/>
</dbReference>
<dbReference type="RefSeq" id="WP_193779609.1">
    <property type="nucleotide sequence ID" value="NZ_JADDOJ010000015.1"/>
</dbReference>
<gene>
    <name evidence="2" type="ORF">IM725_05695</name>
</gene>
<dbReference type="Pfam" id="PF12697">
    <property type="entry name" value="Abhydrolase_6"/>
    <property type="match status" value="1"/>
</dbReference>
<dbReference type="PANTHER" id="PTHR43798">
    <property type="entry name" value="MONOACYLGLYCEROL LIPASE"/>
    <property type="match status" value="1"/>
</dbReference>
<dbReference type="InterPro" id="IPR029058">
    <property type="entry name" value="AB_hydrolase_fold"/>
</dbReference>
<dbReference type="EMBL" id="JADDOJ010000015">
    <property type="protein sequence ID" value="MBE7940063.1"/>
    <property type="molecule type" value="Genomic_DNA"/>
</dbReference>